<accession>A0A0H5R6V5</accession>
<evidence type="ECO:0000256" key="4">
    <source>
        <dbReference type="ARBA" id="ARBA00023242"/>
    </source>
</evidence>
<dbReference type="EMBL" id="HACM01009401">
    <property type="protein sequence ID" value="CRZ09843.1"/>
    <property type="molecule type" value="Transcribed_RNA"/>
</dbReference>
<dbReference type="PANTHER" id="PTHR15272">
    <property type="entry name" value="CHROMATIN ASSEMBLY FACTOR 1 SUBUNIT A CAF-1 SUBUNIT A"/>
    <property type="match status" value="1"/>
</dbReference>
<keyword evidence="4" id="KW-0539">Nucleus</keyword>
<proteinExistence type="predicted"/>
<dbReference type="GO" id="GO:0033186">
    <property type="term" value="C:CAF-1 complex"/>
    <property type="evidence" value="ECO:0007669"/>
    <property type="project" value="TreeGrafter"/>
</dbReference>
<name>A0A0H5R6V5_9EUKA</name>
<feature type="compositionally biased region" description="Acidic residues" evidence="5">
    <location>
        <begin position="412"/>
        <end position="442"/>
    </location>
</feature>
<dbReference type="Pfam" id="PF12253">
    <property type="entry name" value="CAF1A_dimeriz"/>
    <property type="match status" value="1"/>
</dbReference>
<evidence type="ECO:0000256" key="5">
    <source>
        <dbReference type="SAM" id="MobiDB-lite"/>
    </source>
</evidence>
<evidence type="ECO:0000256" key="3">
    <source>
        <dbReference type="ARBA" id="ARBA00023204"/>
    </source>
</evidence>
<sequence length="551" mass="61880">MTQSEILSAIVVNGKRPNPENVPPSESEPKKPCTSNAHTDAESEKFHSDAIASFSARLNTICSMPPRSSFLDLRAALLSHASVSSMLERLSTARQSHDASTIIGLAPSTDFYSLFACYIEGSNQTLHQLQSGVSENVGTVWTAESIRDCIIKLADRRSYGVKANRKEVLDVSDNDDVKFRWRWEVIQKDLIPSDLSKWVMRERSIESIIKKLVQACHDAVRTAQTRRADSRAKILRLLDDVARLDTELQQKIVSNESAREQELAFKRPEKLQKTPSRPTKSYFPDKMTKEALFMANFLAKTSPCKPSKTSVSPVRSRISRFMPFYVPGNTILAPLLRRPVVDNIESRFFSNESCELSSMLPRRARKPRVNRVKLLQFHTEVRPPFFAPFLRKSSVVSACCPFKQDPSLDYTVDSDDEWDLDEDGDTVDEGDDDLSEDDEGDESGIRRRDGLVEDGWLDPEELDIAADSALPERSPLHVIGPSWAWELSAPDCRLSNEDKQILVQCSRIVCHEALEAITAPVVLSKPRSVPVSKTTPSITSFFPKTPVKNKT</sequence>
<organism evidence="7">
    <name type="scientific">Spongospora subterranea</name>
    <dbReference type="NCBI Taxonomy" id="70186"/>
    <lineage>
        <taxon>Eukaryota</taxon>
        <taxon>Sar</taxon>
        <taxon>Rhizaria</taxon>
        <taxon>Endomyxa</taxon>
        <taxon>Phytomyxea</taxon>
        <taxon>Plasmodiophorida</taxon>
        <taxon>Plasmodiophoridae</taxon>
        <taxon>Spongospora</taxon>
    </lineage>
</organism>
<keyword evidence="2" id="KW-0227">DNA damage</keyword>
<evidence type="ECO:0000256" key="1">
    <source>
        <dbReference type="ARBA" id="ARBA00004123"/>
    </source>
</evidence>
<reference evidence="7" key="1">
    <citation type="submission" date="2015-04" db="EMBL/GenBank/DDBJ databases">
        <title>The genome sequence of the plant pathogenic Rhizarian Plasmodiophora brassicae reveals insights in its biotrophic life cycle and the origin of chitin synthesis.</title>
        <authorList>
            <person name="Schwelm A."/>
            <person name="Fogelqvist J."/>
            <person name="Knaust A."/>
            <person name="Julke S."/>
            <person name="Lilja T."/>
            <person name="Dhandapani V."/>
            <person name="Bonilla-Rosso G."/>
            <person name="Karlsson M."/>
            <person name="Shevchenko A."/>
            <person name="Choi S.R."/>
            <person name="Kim H.G."/>
            <person name="Park J.Y."/>
            <person name="Lim Y.P."/>
            <person name="Ludwig-Muller J."/>
            <person name="Dixelius C."/>
        </authorList>
    </citation>
    <scope>NUCLEOTIDE SEQUENCE</scope>
    <source>
        <tissue evidence="7">Potato root galls</tissue>
    </source>
</reference>
<dbReference type="AlphaFoldDB" id="A0A0H5R6V5"/>
<feature type="region of interest" description="Disordered" evidence="5">
    <location>
        <begin position="410"/>
        <end position="450"/>
    </location>
</feature>
<feature type="domain" description="Chromatin assembly factor 1 subunit A dimerization" evidence="6">
    <location>
        <begin position="373"/>
        <end position="442"/>
    </location>
</feature>
<protein>
    <recommendedName>
        <fullName evidence="6">Chromatin assembly factor 1 subunit A dimerization domain-containing protein</fullName>
    </recommendedName>
</protein>
<dbReference type="GO" id="GO:0006281">
    <property type="term" value="P:DNA repair"/>
    <property type="evidence" value="ECO:0007669"/>
    <property type="project" value="UniProtKB-KW"/>
</dbReference>
<evidence type="ECO:0000313" key="7">
    <source>
        <dbReference type="EMBL" id="CRZ09843.1"/>
    </source>
</evidence>
<dbReference type="InterPro" id="IPR022043">
    <property type="entry name" value="CAF1A_DD"/>
</dbReference>
<dbReference type="GO" id="GO:0005634">
    <property type="term" value="C:nucleus"/>
    <property type="evidence" value="ECO:0007669"/>
    <property type="project" value="UniProtKB-SubCell"/>
</dbReference>
<evidence type="ECO:0000259" key="6">
    <source>
        <dbReference type="Pfam" id="PF12253"/>
    </source>
</evidence>
<feature type="region of interest" description="Disordered" evidence="5">
    <location>
        <begin position="1"/>
        <end position="42"/>
    </location>
</feature>
<dbReference type="PANTHER" id="PTHR15272:SF0">
    <property type="entry name" value="CHROMATIN ASSEMBLY FACTOR 1 SUBUNIT A"/>
    <property type="match status" value="1"/>
</dbReference>
<keyword evidence="3" id="KW-0234">DNA repair</keyword>
<dbReference type="GO" id="GO:0006334">
    <property type="term" value="P:nucleosome assembly"/>
    <property type="evidence" value="ECO:0007669"/>
    <property type="project" value="TreeGrafter"/>
</dbReference>
<comment type="subcellular location">
    <subcellularLocation>
        <location evidence="1">Nucleus</location>
    </subcellularLocation>
</comment>
<evidence type="ECO:0000256" key="2">
    <source>
        <dbReference type="ARBA" id="ARBA00022763"/>
    </source>
</evidence>